<reference evidence="2" key="1">
    <citation type="submission" date="2019-12" db="EMBL/GenBank/DDBJ databases">
        <title>Genome sequencing and annotation of Brassica cretica.</title>
        <authorList>
            <person name="Studholme D.J."/>
            <person name="Sarris P."/>
        </authorList>
    </citation>
    <scope>NUCLEOTIDE SEQUENCE</scope>
    <source>
        <strain evidence="2">PFS-109/04</strain>
        <tissue evidence="2">Leaf</tissue>
    </source>
</reference>
<name>A0A8S9Q0L6_BRACR</name>
<accession>A0A8S9Q0L6</accession>
<gene>
    <name evidence="2" type="ORF">F2Q69_00047372</name>
</gene>
<dbReference type="AlphaFoldDB" id="A0A8S9Q0L6"/>
<organism evidence="2 3">
    <name type="scientific">Brassica cretica</name>
    <name type="common">Mustard</name>
    <dbReference type="NCBI Taxonomy" id="69181"/>
    <lineage>
        <taxon>Eukaryota</taxon>
        <taxon>Viridiplantae</taxon>
        <taxon>Streptophyta</taxon>
        <taxon>Embryophyta</taxon>
        <taxon>Tracheophyta</taxon>
        <taxon>Spermatophyta</taxon>
        <taxon>Magnoliopsida</taxon>
        <taxon>eudicotyledons</taxon>
        <taxon>Gunneridae</taxon>
        <taxon>Pentapetalae</taxon>
        <taxon>rosids</taxon>
        <taxon>malvids</taxon>
        <taxon>Brassicales</taxon>
        <taxon>Brassicaceae</taxon>
        <taxon>Brassiceae</taxon>
        <taxon>Brassica</taxon>
    </lineage>
</organism>
<proteinExistence type="predicted"/>
<sequence length="73" mass="8202">MKQEQVCSSPEGGNCEDGLKTARSFQLGHPPNWPSWSRVRSSSAIRRTGLIQIGRCRADEKSTMKKLDVLKRT</sequence>
<feature type="region of interest" description="Disordered" evidence="1">
    <location>
        <begin position="1"/>
        <end position="23"/>
    </location>
</feature>
<evidence type="ECO:0000313" key="3">
    <source>
        <dbReference type="Proteomes" id="UP000712600"/>
    </source>
</evidence>
<dbReference type="Proteomes" id="UP000712600">
    <property type="component" value="Unassembled WGS sequence"/>
</dbReference>
<dbReference type="EMBL" id="QGKX02001347">
    <property type="protein sequence ID" value="KAF3524246.1"/>
    <property type="molecule type" value="Genomic_DNA"/>
</dbReference>
<protein>
    <submittedName>
        <fullName evidence="2">Uncharacterized protein</fullName>
    </submittedName>
</protein>
<evidence type="ECO:0000313" key="2">
    <source>
        <dbReference type="EMBL" id="KAF3524246.1"/>
    </source>
</evidence>
<comment type="caution">
    <text evidence="2">The sequence shown here is derived from an EMBL/GenBank/DDBJ whole genome shotgun (WGS) entry which is preliminary data.</text>
</comment>
<evidence type="ECO:0000256" key="1">
    <source>
        <dbReference type="SAM" id="MobiDB-lite"/>
    </source>
</evidence>